<keyword evidence="7" id="KW-1185">Reference proteome</keyword>
<comment type="catalytic activity">
    <reaction evidence="4">
        <text>holo-[ACP] + malonyl-CoA = malonyl-[ACP] + CoA</text>
        <dbReference type="Rhea" id="RHEA:41792"/>
        <dbReference type="Rhea" id="RHEA-COMP:9623"/>
        <dbReference type="Rhea" id="RHEA-COMP:9685"/>
        <dbReference type="ChEBI" id="CHEBI:57287"/>
        <dbReference type="ChEBI" id="CHEBI:57384"/>
        <dbReference type="ChEBI" id="CHEBI:64479"/>
        <dbReference type="ChEBI" id="CHEBI:78449"/>
        <dbReference type="EC" id="2.3.1.39"/>
    </reaction>
</comment>
<reference evidence="6 7" key="1">
    <citation type="submission" date="2013-04" db="EMBL/GenBank/DDBJ databases">
        <title>The Genome Sequence of Sutterella wadsworthensis HGA0223.</title>
        <authorList>
            <consortium name="The Broad Institute Genomics Platform"/>
            <person name="Earl A."/>
            <person name="Ward D."/>
            <person name="Feldgarden M."/>
            <person name="Gevers D."/>
            <person name="Schmidt T.M."/>
            <person name="Dover J."/>
            <person name="Dai D."/>
            <person name="Walker B."/>
            <person name="Young S."/>
            <person name="Zeng Q."/>
            <person name="Gargeya S."/>
            <person name="Fitzgerald M."/>
            <person name="Haas B."/>
            <person name="Abouelleil A."/>
            <person name="Allen A.W."/>
            <person name="Alvarado L."/>
            <person name="Arachchi H.M."/>
            <person name="Berlin A.M."/>
            <person name="Chapman S.B."/>
            <person name="Gainer-Dewar J."/>
            <person name="Goldberg J."/>
            <person name="Griggs A."/>
            <person name="Gujja S."/>
            <person name="Hansen M."/>
            <person name="Howarth C."/>
            <person name="Imamovic A."/>
            <person name="Ireland A."/>
            <person name="Larimer J."/>
            <person name="McCowan C."/>
            <person name="Murphy C."/>
            <person name="Pearson M."/>
            <person name="Poon T.W."/>
            <person name="Priest M."/>
            <person name="Roberts A."/>
            <person name="Saif S."/>
            <person name="Shea T."/>
            <person name="Sisk P."/>
            <person name="Sykes S."/>
            <person name="Wortman J."/>
            <person name="Nusbaum C."/>
            <person name="Birren B."/>
        </authorList>
    </citation>
    <scope>NUCLEOTIDE SEQUENCE [LARGE SCALE GENOMIC DNA]</scope>
    <source>
        <strain evidence="6 7">HGA0223</strain>
    </source>
</reference>
<dbReference type="InterPro" id="IPR016036">
    <property type="entry name" value="Malonyl_transacylase_ACP-bd"/>
</dbReference>
<dbReference type="GO" id="GO:0004314">
    <property type="term" value="F:[acyl-carrier-protein] S-malonyltransferase activity"/>
    <property type="evidence" value="ECO:0007669"/>
    <property type="project" value="UniProtKB-EC"/>
</dbReference>
<keyword evidence="2" id="KW-0808">Transferase</keyword>
<dbReference type="PATRIC" id="fig|1203554.3.peg.92"/>
<organism evidence="6 7">
    <name type="scientific">Sutterella wadsworthensis HGA0223</name>
    <dbReference type="NCBI Taxonomy" id="1203554"/>
    <lineage>
        <taxon>Bacteria</taxon>
        <taxon>Pseudomonadati</taxon>
        <taxon>Pseudomonadota</taxon>
        <taxon>Betaproteobacteria</taxon>
        <taxon>Burkholderiales</taxon>
        <taxon>Sutterellaceae</taxon>
        <taxon>Sutterella</taxon>
    </lineage>
</organism>
<dbReference type="Gene3D" id="3.30.70.250">
    <property type="entry name" value="Malonyl-CoA ACP transacylase, ACP-binding"/>
    <property type="match status" value="1"/>
</dbReference>
<evidence type="ECO:0000256" key="2">
    <source>
        <dbReference type="ARBA" id="ARBA00022679"/>
    </source>
</evidence>
<comment type="caution">
    <text evidence="6">The sequence shown here is derived from an EMBL/GenBank/DDBJ whole genome shotgun (WGS) entry which is preliminary data.</text>
</comment>
<evidence type="ECO:0000256" key="4">
    <source>
        <dbReference type="ARBA" id="ARBA00048462"/>
    </source>
</evidence>
<dbReference type="InterPro" id="IPR050858">
    <property type="entry name" value="Mal-CoA-ACP_Trans/PKS_FabD"/>
</dbReference>
<proteinExistence type="predicted"/>
<dbReference type="EMBL" id="ATCF01000004">
    <property type="protein sequence ID" value="EPE01871.1"/>
    <property type="molecule type" value="Genomic_DNA"/>
</dbReference>
<dbReference type="SUPFAM" id="SSF55048">
    <property type="entry name" value="Probable ACP-binding domain of malonyl-CoA ACP transacylase"/>
    <property type="match status" value="1"/>
</dbReference>
<evidence type="ECO:0000259" key="5">
    <source>
        <dbReference type="SMART" id="SM00827"/>
    </source>
</evidence>
<dbReference type="PANTHER" id="PTHR42681:SF1">
    <property type="entry name" value="MALONYL-COA-ACYL CARRIER PROTEIN TRANSACYLASE, MITOCHONDRIAL"/>
    <property type="match status" value="1"/>
</dbReference>
<dbReference type="EC" id="2.3.1.39" evidence="1"/>
<dbReference type="InterPro" id="IPR016035">
    <property type="entry name" value="Acyl_Trfase/lysoPLipase"/>
</dbReference>
<dbReference type="GO" id="GO:0005829">
    <property type="term" value="C:cytosol"/>
    <property type="evidence" value="ECO:0007669"/>
    <property type="project" value="TreeGrafter"/>
</dbReference>
<dbReference type="AlphaFoldDB" id="S3BR44"/>
<evidence type="ECO:0000256" key="1">
    <source>
        <dbReference type="ARBA" id="ARBA00013258"/>
    </source>
</evidence>
<accession>S3BR44</accession>
<dbReference type="Gene3D" id="3.40.366.10">
    <property type="entry name" value="Malonyl-Coenzyme A Acyl Carrier Protein, domain 2"/>
    <property type="match status" value="1"/>
</dbReference>
<dbReference type="HOGENOM" id="CLU_030558_4_1_4"/>
<evidence type="ECO:0000313" key="6">
    <source>
        <dbReference type="EMBL" id="EPE01871.1"/>
    </source>
</evidence>
<dbReference type="Pfam" id="PF00698">
    <property type="entry name" value="Acyl_transf_1"/>
    <property type="match status" value="1"/>
</dbReference>
<keyword evidence="3" id="KW-0012">Acyltransferase</keyword>
<dbReference type="InterPro" id="IPR001227">
    <property type="entry name" value="Ac_transferase_dom_sf"/>
</dbReference>
<dbReference type="GO" id="GO:0006633">
    <property type="term" value="P:fatty acid biosynthetic process"/>
    <property type="evidence" value="ECO:0007669"/>
    <property type="project" value="TreeGrafter"/>
</dbReference>
<dbReference type="SUPFAM" id="SSF52151">
    <property type="entry name" value="FabD/lysophospholipase-like"/>
    <property type="match status" value="1"/>
</dbReference>
<sequence length="301" mass="32089">MRVFFVFPGQGTQRPGILHGLNTFGLSVLEEMSNAIGLDLLTLDSAEAFERTENVQLALLCAGIGKCRELEAAGIQPSLVAGLSIGAFGAAVAAHALSLTDAARLVLLRGRLMQGAYPSGYGMMAIGGLNLNTAEDITNAVDDIYVSNINSEQQIVLSGPLSSLDIAAKRAKDRGALYAKRIQVTVPSHCPLLMCPAKVLMEAFQKVEVKRPKVPYLSVNSGRVIWDPTKLVDDLAFNMARRTSWLDAAQAAKERGIDVLIEMPPGGILGSLAKTTFADGLVISSSTTPAEEIIERIGRLQ</sequence>
<dbReference type="SMART" id="SM00827">
    <property type="entry name" value="PKS_AT"/>
    <property type="match status" value="1"/>
</dbReference>
<evidence type="ECO:0000256" key="3">
    <source>
        <dbReference type="ARBA" id="ARBA00023315"/>
    </source>
</evidence>
<name>S3BR44_9BURK</name>
<dbReference type="RefSeq" id="WP_016473572.1">
    <property type="nucleotide sequence ID" value="NZ_KE150480.1"/>
</dbReference>
<dbReference type="Proteomes" id="UP000014400">
    <property type="component" value="Unassembled WGS sequence"/>
</dbReference>
<feature type="domain" description="Malonyl-CoA:ACP transacylase (MAT)" evidence="5">
    <location>
        <begin position="6"/>
        <end position="290"/>
    </location>
</feature>
<evidence type="ECO:0000313" key="7">
    <source>
        <dbReference type="Proteomes" id="UP000014400"/>
    </source>
</evidence>
<gene>
    <name evidence="6" type="ORF">HMPREF1476_00102</name>
</gene>
<dbReference type="STRING" id="1203554.HMPREF1476_00102"/>
<dbReference type="PANTHER" id="PTHR42681">
    <property type="entry name" value="MALONYL-COA-ACYL CARRIER PROTEIN TRANSACYLASE, MITOCHONDRIAL"/>
    <property type="match status" value="1"/>
</dbReference>
<dbReference type="eggNOG" id="COG0331">
    <property type="taxonomic scope" value="Bacteria"/>
</dbReference>
<protein>
    <recommendedName>
        <fullName evidence="1">[acyl-carrier-protein] S-malonyltransferase</fullName>
        <ecNumber evidence="1">2.3.1.39</ecNumber>
    </recommendedName>
</protein>
<dbReference type="InterPro" id="IPR014043">
    <property type="entry name" value="Acyl_transferase_dom"/>
</dbReference>